<dbReference type="Proteomes" id="UP000253961">
    <property type="component" value="Unassembled WGS sequence"/>
</dbReference>
<dbReference type="AlphaFoldDB" id="A0A369PPJ6"/>
<proteinExistence type="predicted"/>
<evidence type="ECO:0000313" key="3">
    <source>
        <dbReference type="Proteomes" id="UP000253961"/>
    </source>
</evidence>
<keyword evidence="3" id="KW-1185">Reference proteome</keyword>
<reference evidence="2 3" key="1">
    <citation type="submission" date="2018-07" db="EMBL/GenBank/DDBJ databases">
        <title>Pedobacter sp. nov., isolated from soil.</title>
        <authorList>
            <person name="Zhou L.Y."/>
            <person name="Du Z.J."/>
        </authorList>
    </citation>
    <scope>NUCLEOTIDE SEQUENCE [LARGE SCALE GENOMIC DNA]</scope>
    <source>
        <strain evidence="2 3">JDX94</strain>
    </source>
</reference>
<evidence type="ECO:0000256" key="1">
    <source>
        <dbReference type="SAM" id="Phobius"/>
    </source>
</evidence>
<gene>
    <name evidence="2" type="ORF">DU508_22940</name>
</gene>
<sequence length="74" mass="8956">MSTKQIILFSIIFLIIVIIYQIVVFVSFRKKTKNHKSENALSLFFKISPIRNFIYYLFIKNKITKKEEQNRKIK</sequence>
<comment type="caution">
    <text evidence="2">The sequence shown here is derived from an EMBL/GenBank/DDBJ whole genome shotgun (WGS) entry which is preliminary data.</text>
</comment>
<feature type="transmembrane region" description="Helical" evidence="1">
    <location>
        <begin position="6"/>
        <end position="28"/>
    </location>
</feature>
<name>A0A369PPJ6_9SPHI</name>
<accession>A0A369PPJ6</accession>
<keyword evidence="1" id="KW-0812">Transmembrane</keyword>
<keyword evidence="1" id="KW-0472">Membrane</keyword>
<evidence type="ECO:0000313" key="2">
    <source>
        <dbReference type="EMBL" id="RDC54190.1"/>
    </source>
</evidence>
<keyword evidence="1" id="KW-1133">Transmembrane helix</keyword>
<organism evidence="2 3">
    <name type="scientific">Pedobacter chinensis</name>
    <dbReference type="NCBI Taxonomy" id="2282421"/>
    <lineage>
        <taxon>Bacteria</taxon>
        <taxon>Pseudomonadati</taxon>
        <taxon>Bacteroidota</taxon>
        <taxon>Sphingobacteriia</taxon>
        <taxon>Sphingobacteriales</taxon>
        <taxon>Sphingobacteriaceae</taxon>
        <taxon>Pedobacter</taxon>
    </lineage>
</organism>
<dbReference type="EMBL" id="QPKV01000016">
    <property type="protein sequence ID" value="RDC54190.1"/>
    <property type="molecule type" value="Genomic_DNA"/>
</dbReference>
<protein>
    <submittedName>
        <fullName evidence="2">Uncharacterized protein</fullName>
    </submittedName>
</protein>